<dbReference type="SUPFAM" id="SSF50494">
    <property type="entry name" value="Trypsin-like serine proteases"/>
    <property type="match status" value="1"/>
</dbReference>
<evidence type="ECO:0000313" key="8">
    <source>
        <dbReference type="Proteomes" id="UP000198657"/>
    </source>
</evidence>
<dbReference type="Pfam" id="PF13365">
    <property type="entry name" value="Trypsin_2"/>
    <property type="match status" value="1"/>
</dbReference>
<keyword evidence="4 6" id="KW-0378">Hydrolase</keyword>
<dbReference type="PRINTS" id="PR01774">
    <property type="entry name" value="EXFOLTOXIN"/>
</dbReference>
<protein>
    <recommendedName>
        <fullName evidence="6">Serine protease</fullName>
        <ecNumber evidence="6">3.4.21.-</ecNumber>
    </recommendedName>
</protein>
<gene>
    <name evidence="7" type="ORF">SAMN04487942_0623</name>
</gene>
<dbReference type="PRINTS" id="PR00839">
    <property type="entry name" value="V8PROTEASE"/>
</dbReference>
<comment type="similarity">
    <text evidence="1 6">Belongs to the peptidase S1B family.</text>
</comment>
<dbReference type="InterPro" id="IPR008256">
    <property type="entry name" value="Peptidase_S1B"/>
</dbReference>
<evidence type="ECO:0000256" key="1">
    <source>
        <dbReference type="ARBA" id="ARBA00008764"/>
    </source>
</evidence>
<feature type="signal peptide" evidence="6">
    <location>
        <begin position="1"/>
        <end position="20"/>
    </location>
</feature>
<evidence type="ECO:0000256" key="6">
    <source>
        <dbReference type="RuleBase" id="RU004296"/>
    </source>
</evidence>
<dbReference type="InterPro" id="IPR043504">
    <property type="entry name" value="Peptidase_S1_PA_chymotrypsin"/>
</dbReference>
<evidence type="ECO:0000256" key="3">
    <source>
        <dbReference type="ARBA" id="ARBA00022729"/>
    </source>
</evidence>
<dbReference type="EC" id="3.4.21.-" evidence="6"/>
<keyword evidence="3 6" id="KW-0732">Signal</keyword>
<evidence type="ECO:0000256" key="5">
    <source>
        <dbReference type="ARBA" id="ARBA00022825"/>
    </source>
</evidence>
<sequence>MKYFLTLLALIMFKTTFSQNIINSQVVNDSRDSCVKIISEKGQSSGTGFFIADNLIATCFHVIASTQNINNNINFNIFDDIQIITINGEIVSATCISIPSNDSPEPYYQDFAILKINTSIKSKSILSLSTRITYNITEQIIFSGYPLGTPTMVSHLGSISGVTNDNSIICIQASTNKGNSGGALVDDKGQVLGIISLREGGISLGLQNYLSKINESEKEGSIILMGIDPLQASKETITVLDKYISTGIGYARNISHLSDYIKKHKIKL</sequence>
<organism evidence="7 8">
    <name type="scientific">Flavobacterium sinopsychrotolerans</name>
    <dbReference type="NCBI Taxonomy" id="604089"/>
    <lineage>
        <taxon>Bacteria</taxon>
        <taxon>Pseudomonadati</taxon>
        <taxon>Bacteroidota</taxon>
        <taxon>Flavobacteriia</taxon>
        <taxon>Flavobacteriales</taxon>
        <taxon>Flavobacteriaceae</taxon>
        <taxon>Flavobacterium</taxon>
    </lineage>
</organism>
<dbReference type="GO" id="GO:0006508">
    <property type="term" value="P:proteolysis"/>
    <property type="evidence" value="ECO:0007669"/>
    <property type="project" value="UniProtKB-KW"/>
</dbReference>
<evidence type="ECO:0000256" key="4">
    <source>
        <dbReference type="ARBA" id="ARBA00022801"/>
    </source>
</evidence>
<keyword evidence="8" id="KW-1185">Reference proteome</keyword>
<keyword evidence="2 6" id="KW-0645">Protease</keyword>
<dbReference type="Proteomes" id="UP000198657">
    <property type="component" value="Unassembled WGS sequence"/>
</dbReference>
<dbReference type="AlphaFoldDB" id="A0A1H8IMR8"/>
<dbReference type="GO" id="GO:0004252">
    <property type="term" value="F:serine-type endopeptidase activity"/>
    <property type="evidence" value="ECO:0007669"/>
    <property type="project" value="InterPro"/>
</dbReference>
<dbReference type="RefSeq" id="WP_091165579.1">
    <property type="nucleotide sequence ID" value="NZ_CBCSFM010000001.1"/>
</dbReference>
<keyword evidence="5 6" id="KW-0720">Serine protease</keyword>
<evidence type="ECO:0000256" key="2">
    <source>
        <dbReference type="ARBA" id="ARBA00022670"/>
    </source>
</evidence>
<dbReference type="EMBL" id="FODN01000001">
    <property type="protein sequence ID" value="SEN69611.1"/>
    <property type="molecule type" value="Genomic_DNA"/>
</dbReference>
<dbReference type="InterPro" id="IPR008353">
    <property type="entry name" value="Peptidase_S1B_tx"/>
</dbReference>
<name>A0A1H8IMR8_9FLAO</name>
<evidence type="ECO:0000313" key="7">
    <source>
        <dbReference type="EMBL" id="SEN69611.1"/>
    </source>
</evidence>
<proteinExistence type="inferred from homology"/>
<reference evidence="8" key="1">
    <citation type="submission" date="2016-10" db="EMBL/GenBank/DDBJ databases">
        <authorList>
            <person name="Varghese N."/>
            <person name="Submissions S."/>
        </authorList>
    </citation>
    <scope>NUCLEOTIDE SEQUENCE [LARGE SCALE GENOMIC DNA]</scope>
    <source>
        <strain evidence="8">CGMCC 1.8704</strain>
    </source>
</reference>
<dbReference type="InterPro" id="IPR009003">
    <property type="entry name" value="Peptidase_S1_PA"/>
</dbReference>
<accession>A0A1H8IMR8</accession>
<dbReference type="OrthoDB" id="898678at2"/>
<feature type="chain" id="PRO_5011333232" description="Serine protease" evidence="6">
    <location>
        <begin position="21"/>
        <end position="268"/>
    </location>
</feature>
<dbReference type="STRING" id="604089.SAMN04487942_0623"/>
<dbReference type="Gene3D" id="2.40.10.10">
    <property type="entry name" value="Trypsin-like serine proteases"/>
    <property type="match status" value="2"/>
</dbReference>